<reference evidence="4 5" key="1">
    <citation type="submission" date="2015-04" db="EMBL/GenBank/DDBJ databases">
        <title>Whole genome shotgun sequence of Flavihumibacter petaseus NBRC 106054.</title>
        <authorList>
            <person name="Miyazawa S."/>
            <person name="Hosoyama A."/>
            <person name="Hashimoto M."/>
            <person name="Noguchi M."/>
            <person name="Tsuchikane K."/>
            <person name="Ohji S."/>
            <person name="Yamazoe A."/>
            <person name="Ichikawa N."/>
            <person name="Kimura A."/>
            <person name="Fujita N."/>
        </authorList>
    </citation>
    <scope>NUCLEOTIDE SEQUENCE [LARGE SCALE GENOMIC DNA]</scope>
    <source>
        <strain evidence="4 5">NBRC 106054</strain>
    </source>
</reference>
<evidence type="ECO:0000256" key="3">
    <source>
        <dbReference type="PIRSR" id="PIRSR016184-1"/>
    </source>
</evidence>
<organism evidence="4 5">
    <name type="scientific">Flavihumibacter petaseus NBRC 106054</name>
    <dbReference type="NCBI Taxonomy" id="1220578"/>
    <lineage>
        <taxon>Bacteria</taxon>
        <taxon>Pseudomonadati</taxon>
        <taxon>Bacteroidota</taxon>
        <taxon>Chitinophagia</taxon>
        <taxon>Chitinophagales</taxon>
        <taxon>Chitinophagaceae</taxon>
        <taxon>Flavihumibacter</taxon>
    </lineage>
</organism>
<dbReference type="RefSeq" id="WP_046368933.1">
    <property type="nucleotide sequence ID" value="NZ_BBWV01000002.1"/>
</dbReference>
<dbReference type="PANTHER" id="PTHR13774">
    <property type="entry name" value="PHENAZINE BIOSYNTHESIS PROTEIN"/>
    <property type="match status" value="1"/>
</dbReference>
<accession>A0A0E9N022</accession>
<dbReference type="GO" id="GO:0005737">
    <property type="term" value="C:cytoplasm"/>
    <property type="evidence" value="ECO:0007669"/>
    <property type="project" value="TreeGrafter"/>
</dbReference>
<dbReference type="InterPro" id="IPR003719">
    <property type="entry name" value="Phenazine_PhzF-like"/>
</dbReference>
<comment type="similarity">
    <text evidence="1">Belongs to the PhzF family.</text>
</comment>
<dbReference type="EMBL" id="BBWV01000002">
    <property type="protein sequence ID" value="GAO42976.1"/>
    <property type="molecule type" value="Genomic_DNA"/>
</dbReference>
<dbReference type="Pfam" id="PF02567">
    <property type="entry name" value="PhzC-PhzF"/>
    <property type="match status" value="1"/>
</dbReference>
<dbReference type="SUPFAM" id="SSF54506">
    <property type="entry name" value="Diaminopimelate epimerase-like"/>
    <property type="match status" value="1"/>
</dbReference>
<dbReference type="AlphaFoldDB" id="A0A0E9N022"/>
<protein>
    <recommendedName>
        <fullName evidence="6">Isomerase</fullName>
    </recommendedName>
</protein>
<evidence type="ECO:0000256" key="1">
    <source>
        <dbReference type="ARBA" id="ARBA00008270"/>
    </source>
</evidence>
<evidence type="ECO:0008006" key="6">
    <source>
        <dbReference type="Google" id="ProtNLM"/>
    </source>
</evidence>
<feature type="active site" evidence="3">
    <location>
        <position position="46"/>
    </location>
</feature>
<dbReference type="OrthoDB" id="9788221at2"/>
<keyword evidence="5" id="KW-1185">Reference proteome</keyword>
<dbReference type="Proteomes" id="UP000033121">
    <property type="component" value="Unassembled WGS sequence"/>
</dbReference>
<evidence type="ECO:0000256" key="2">
    <source>
        <dbReference type="ARBA" id="ARBA00023235"/>
    </source>
</evidence>
<dbReference type="PANTHER" id="PTHR13774:SF17">
    <property type="entry name" value="PHENAZINE BIOSYNTHESIS-LIKE DOMAIN-CONTAINING PROTEIN"/>
    <property type="match status" value="1"/>
</dbReference>
<keyword evidence="2" id="KW-0413">Isomerase</keyword>
<evidence type="ECO:0000313" key="4">
    <source>
        <dbReference type="EMBL" id="GAO42976.1"/>
    </source>
</evidence>
<evidence type="ECO:0000313" key="5">
    <source>
        <dbReference type="Proteomes" id="UP000033121"/>
    </source>
</evidence>
<proteinExistence type="inferred from homology"/>
<comment type="caution">
    <text evidence="4">The sequence shown here is derived from an EMBL/GenBank/DDBJ whole genome shotgun (WGS) entry which is preliminary data.</text>
</comment>
<dbReference type="GO" id="GO:0016853">
    <property type="term" value="F:isomerase activity"/>
    <property type="evidence" value="ECO:0007669"/>
    <property type="project" value="UniProtKB-KW"/>
</dbReference>
<dbReference type="STRING" id="1220578.FPE01S_02_00810"/>
<dbReference type="Gene3D" id="3.10.310.10">
    <property type="entry name" value="Diaminopimelate Epimerase, Chain A, domain 1"/>
    <property type="match status" value="2"/>
</dbReference>
<dbReference type="PIRSF" id="PIRSF016184">
    <property type="entry name" value="PhzC_PhzF"/>
    <property type="match status" value="1"/>
</dbReference>
<gene>
    <name evidence="4" type="ORF">FPE01S_02_00810</name>
</gene>
<sequence length="260" mass="28391">MELSLYIADAFTNTLFGGNPAAVVPLQTWLPDTRMQEIAMENNLSETVFFVKDGNDFQIRWFTPTVEVKLCGHATLAASHILYTELGYAADTIRFHSKSGLLTITKSEQGITLDFPANSPTPGDAPDDLFEGLNITGGLVFRSSFDYMVLLDSQGAVEALKPDFGRLAKVPARGVICTAKGDKADFVSRCFYPQSGINEDPVTGSAHTILVPFWAEQLGKTMLFAEQLSRRGGKLHCELQGDRVLMTGTAVTYLKGTIEI</sequence>
<name>A0A0E9N022_9BACT</name>
<dbReference type="NCBIfam" id="TIGR00654">
    <property type="entry name" value="PhzF_family"/>
    <property type="match status" value="1"/>
</dbReference>